<dbReference type="OMA" id="FNNTCIQ"/>
<evidence type="ECO:0000256" key="2">
    <source>
        <dbReference type="ARBA" id="ARBA00004496"/>
    </source>
</evidence>
<feature type="compositionally biased region" description="Basic and acidic residues" evidence="19">
    <location>
        <begin position="229"/>
        <end position="242"/>
    </location>
</feature>
<dbReference type="SMART" id="SM00360">
    <property type="entry name" value="RRM"/>
    <property type="match status" value="6"/>
</dbReference>
<dbReference type="InterPro" id="IPR034418">
    <property type="entry name" value="RMB19_RRM1"/>
</dbReference>
<dbReference type="CDD" id="cd12564">
    <property type="entry name" value="RRM1_RBM19"/>
    <property type="match status" value="1"/>
</dbReference>
<keyword evidence="6" id="KW-0158">Chromosome</keyword>
<evidence type="ECO:0000256" key="4">
    <source>
        <dbReference type="ARBA" id="ARBA00004642"/>
    </source>
</evidence>
<comment type="subcellular location">
    <subcellularLocation>
        <location evidence="1">Chromosome</location>
    </subcellularLocation>
    <subcellularLocation>
        <location evidence="2">Cytoplasm</location>
    </subcellularLocation>
    <subcellularLocation>
        <location evidence="3">Nucleus</location>
        <location evidence="3">Nucleolus</location>
    </subcellularLocation>
    <subcellularLocation>
        <location evidence="4">Nucleus</location>
        <location evidence="4">Nucleoplasm</location>
    </subcellularLocation>
</comment>
<dbReference type="STRING" id="32507.ENSNBRP00000007633"/>
<evidence type="ECO:0000256" key="18">
    <source>
        <dbReference type="PROSITE-ProRule" id="PRU00176"/>
    </source>
</evidence>
<organism evidence="21 22">
    <name type="scientific">Neolamprologus brichardi</name>
    <name type="common">Fairy cichlid</name>
    <name type="synonym">Lamprologus brichardi</name>
    <dbReference type="NCBI Taxonomy" id="32507"/>
    <lineage>
        <taxon>Eukaryota</taxon>
        <taxon>Metazoa</taxon>
        <taxon>Chordata</taxon>
        <taxon>Craniata</taxon>
        <taxon>Vertebrata</taxon>
        <taxon>Euteleostomi</taxon>
        <taxon>Actinopterygii</taxon>
        <taxon>Neopterygii</taxon>
        <taxon>Teleostei</taxon>
        <taxon>Neoteleostei</taxon>
        <taxon>Acanthomorphata</taxon>
        <taxon>Ovalentaria</taxon>
        <taxon>Cichlomorphae</taxon>
        <taxon>Cichliformes</taxon>
        <taxon>Cichlidae</taxon>
        <taxon>African cichlids</taxon>
        <taxon>Pseudocrenilabrinae</taxon>
        <taxon>Lamprologini</taxon>
        <taxon>Neolamprologus</taxon>
    </lineage>
</organism>
<reference evidence="21" key="2">
    <citation type="submission" date="2025-09" db="UniProtKB">
        <authorList>
            <consortium name="Ensembl"/>
        </authorList>
    </citation>
    <scope>IDENTIFICATION</scope>
</reference>
<feature type="compositionally biased region" description="Acidic residues" evidence="19">
    <location>
        <begin position="213"/>
        <end position="224"/>
    </location>
</feature>
<feature type="compositionally biased region" description="Acidic residues" evidence="19">
    <location>
        <begin position="662"/>
        <end position="676"/>
    </location>
</feature>
<evidence type="ECO:0000256" key="14">
    <source>
        <dbReference type="ARBA" id="ARBA00023242"/>
    </source>
</evidence>
<dbReference type="GO" id="GO:0005737">
    <property type="term" value="C:cytoplasm"/>
    <property type="evidence" value="ECO:0007669"/>
    <property type="project" value="UniProtKB-SubCell"/>
</dbReference>
<keyword evidence="9" id="KW-1017">Isopeptide bond</keyword>
<feature type="region of interest" description="Disordered" evidence="19">
    <location>
        <begin position="349"/>
        <end position="372"/>
    </location>
</feature>
<dbReference type="FunFam" id="3.30.70.330:FF:000296">
    <property type="entry name" value="RNA binding motif protein 19"/>
    <property type="match status" value="1"/>
</dbReference>
<dbReference type="Bgee" id="ENSNBRG00000005913">
    <property type="expression patterns" value="Expressed in muscle tissue and 6 other cell types or tissues"/>
</dbReference>
<sequence>MSRLIVKNLPNGMKEDRFRSMFAAFGTLTDCSLKFTKDGKFRKFGFVGFKSEEDANKALKHFNKSFVDTSRVTVEMCKAFGDPSKARAWSKHTQSSGQGKPSAPADTDGKKVGNTCGREITVFEFLSVHQNRSQAPTWANDTAQEAPDPDKKKTTQTKKKPASDDYLNFDSDQSEEDKEDEEEENDENATKQALKSGLSDMDYLRSKVAQTADTEEEEEEDDDGPLQHTDSDYESGDRENISKVKSSVTSEEKDQSKVKKPAKQEATTEFTVKLRGVPFNVKEKQIREFMTPLKPAAVRIGKNESGNRTGYVYVDLHSEEEVEKALRKNKDYIGGRYIEVFRVDGLAGKNKRDGKEKETDRNFSRKLKEDEEEEDVSESGRLFIRNLPYTCTEEEIKDLFSKHGPLSDVLFPIDTLTKRPKGFAFVTYMIPENAVTALAQLDGHIFQGRMLHLLPSTVKKEKSESDAGGPGSSSYKRQKDAKTKALSSSSHNWNTLFLGTSAVADAIAEKYNTTKSQVLDHESKGSVAVRMALGETQIVQETRQFLLDNSVSLDSFSQAAAARSNTVILVKNLPAGVQASELEELFSPYGSLGRVLLPPSGLTAIVEFLEPTEAKRAFTRMAYSKFHHVPLYLEWAPVGVFVAKPEPEKKAAKEEEKKKENEEYDDDEEEEEEEEALPGSTLFIKNLNFNTTEEKLLETFSKCGKVKSCTISKKKDKTGKLLSMGYGFVQYQTAEAAQKALRQLQHCKVDDHQLELKVSERATRTAVVTRKKKQADKKQTGSKILVRNVPFQASVREIRELFCTFGELKTVRLPKKAAGSGSHRGFGFVDFLTKQDAKKAFAALCHSTHLYGRRLVLEWADAEETVEALRRKTAEHFHEVMEGILETMETEGGVED</sequence>
<dbReference type="SUPFAM" id="SSF54928">
    <property type="entry name" value="RNA-binding domain, RBD"/>
    <property type="match status" value="4"/>
</dbReference>
<dbReference type="FunFam" id="3.30.70.330:FF:000740">
    <property type="entry name" value="RNA binding motif protein 19"/>
    <property type="match status" value="1"/>
</dbReference>
<evidence type="ECO:0000259" key="20">
    <source>
        <dbReference type="PROSITE" id="PS50102"/>
    </source>
</evidence>
<dbReference type="PANTHER" id="PTHR48039">
    <property type="entry name" value="RNA-BINDING MOTIF PROTEIN 14B"/>
    <property type="match status" value="1"/>
</dbReference>
<dbReference type="FunFam" id="3.30.70.330:FF:000813">
    <property type="entry name" value="RNA binding motif protein 19"/>
    <property type="match status" value="1"/>
</dbReference>
<feature type="region of interest" description="Disordered" evidence="19">
    <location>
        <begin position="133"/>
        <end position="269"/>
    </location>
</feature>
<dbReference type="InterPro" id="IPR034421">
    <property type="entry name" value="RBM19_RRM6"/>
</dbReference>
<evidence type="ECO:0000256" key="10">
    <source>
        <dbReference type="ARBA" id="ARBA00022553"/>
    </source>
</evidence>
<keyword evidence="7" id="KW-0217">Developmental protein</keyword>
<evidence type="ECO:0000256" key="8">
    <source>
        <dbReference type="ARBA" id="ARBA00022490"/>
    </source>
</evidence>
<protein>
    <recommendedName>
        <fullName evidence="16">Probable RNA-binding protein 19</fullName>
    </recommendedName>
    <alternativeName>
        <fullName evidence="17">RNA-binding motif protein 19</fullName>
    </alternativeName>
</protein>
<feature type="compositionally biased region" description="Acidic residues" evidence="19">
    <location>
        <begin position="172"/>
        <end position="187"/>
    </location>
</feature>
<evidence type="ECO:0000256" key="16">
    <source>
        <dbReference type="ARBA" id="ARBA00070535"/>
    </source>
</evidence>
<dbReference type="CDD" id="cd12502">
    <property type="entry name" value="RRM2_RMB19"/>
    <property type="match status" value="1"/>
</dbReference>
<evidence type="ECO:0000256" key="13">
    <source>
        <dbReference type="ARBA" id="ARBA00022884"/>
    </source>
</evidence>
<dbReference type="CDD" id="cd12569">
    <property type="entry name" value="RRM4_RBM19"/>
    <property type="match status" value="1"/>
</dbReference>
<feature type="compositionally biased region" description="Basic and acidic residues" evidence="19">
    <location>
        <begin position="350"/>
        <end position="369"/>
    </location>
</feature>
<feature type="compositionally biased region" description="Polar residues" evidence="19">
    <location>
        <begin position="133"/>
        <end position="143"/>
    </location>
</feature>
<dbReference type="PROSITE" id="PS50102">
    <property type="entry name" value="RRM"/>
    <property type="match status" value="6"/>
</dbReference>
<feature type="region of interest" description="Disordered" evidence="19">
    <location>
        <begin position="458"/>
        <end position="483"/>
    </location>
</feature>
<feature type="region of interest" description="Disordered" evidence="19">
    <location>
        <begin position="85"/>
        <end position="113"/>
    </location>
</feature>
<dbReference type="PANTHER" id="PTHR48039:SF5">
    <property type="entry name" value="RNA-BINDING PROTEIN 28"/>
    <property type="match status" value="1"/>
</dbReference>
<dbReference type="GO" id="GO:0048546">
    <property type="term" value="P:digestive tract morphogenesis"/>
    <property type="evidence" value="ECO:0007669"/>
    <property type="project" value="Ensembl"/>
</dbReference>
<evidence type="ECO:0000256" key="12">
    <source>
        <dbReference type="ARBA" id="ARBA00022843"/>
    </source>
</evidence>
<dbReference type="GO" id="GO:0005694">
    <property type="term" value="C:chromosome"/>
    <property type="evidence" value="ECO:0007669"/>
    <property type="project" value="UniProtKB-SubCell"/>
</dbReference>
<comment type="function">
    <text evidence="15">Plays a role in embryo pre-implantation development.</text>
</comment>
<keyword evidence="13 18" id="KW-0694">RNA-binding</keyword>
<keyword evidence="22" id="KW-1185">Reference proteome</keyword>
<dbReference type="FunFam" id="3.30.70.330:FF:000277">
    <property type="entry name" value="RNA binding motif protein 19"/>
    <property type="match status" value="1"/>
</dbReference>
<keyword evidence="10" id="KW-0597">Phosphoprotein</keyword>
<feature type="domain" description="RRM" evidence="20">
    <location>
        <begin position="680"/>
        <end position="761"/>
    </location>
</feature>
<feature type="domain" description="RRM" evidence="20">
    <location>
        <begin position="270"/>
        <end position="345"/>
    </location>
</feature>
<feature type="domain" description="RRM" evidence="20">
    <location>
        <begin position="2"/>
        <end position="79"/>
    </location>
</feature>
<feature type="domain" description="RRM" evidence="20">
    <location>
        <begin position="782"/>
        <end position="862"/>
    </location>
</feature>
<dbReference type="InterPro" id="IPR034417">
    <property type="entry name" value="RMB19_RRM2"/>
</dbReference>
<evidence type="ECO:0000256" key="15">
    <source>
        <dbReference type="ARBA" id="ARBA00055332"/>
    </source>
</evidence>
<feature type="domain" description="RRM" evidence="20">
    <location>
        <begin position="380"/>
        <end position="458"/>
    </location>
</feature>
<dbReference type="InterPro" id="IPR012677">
    <property type="entry name" value="Nucleotide-bd_a/b_plait_sf"/>
</dbReference>
<evidence type="ECO:0000313" key="22">
    <source>
        <dbReference type="Proteomes" id="UP000261580"/>
    </source>
</evidence>
<dbReference type="Pfam" id="PF00076">
    <property type="entry name" value="RRM_1"/>
    <property type="match status" value="6"/>
</dbReference>
<evidence type="ECO:0000256" key="6">
    <source>
        <dbReference type="ARBA" id="ARBA00022454"/>
    </source>
</evidence>
<evidence type="ECO:0000256" key="17">
    <source>
        <dbReference type="ARBA" id="ARBA00075692"/>
    </source>
</evidence>
<dbReference type="InterPro" id="IPR034419">
    <property type="entry name" value="RBM19_RRM3"/>
</dbReference>
<dbReference type="Proteomes" id="UP000261580">
    <property type="component" value="Unassembled WGS sequence"/>
</dbReference>
<evidence type="ECO:0000256" key="11">
    <source>
        <dbReference type="ARBA" id="ARBA00022737"/>
    </source>
</evidence>
<dbReference type="Ensembl" id="ENSNBRT00000007845.1">
    <property type="protein sequence ID" value="ENSNBRP00000007633.1"/>
    <property type="gene ID" value="ENSNBRG00000005913.1"/>
</dbReference>
<name>A0A3Q4GLP5_NEOBR</name>
<feature type="domain" description="RRM" evidence="20">
    <location>
        <begin position="566"/>
        <end position="638"/>
    </location>
</feature>
<feature type="compositionally biased region" description="Basic and acidic residues" evidence="19">
    <location>
        <begin position="647"/>
        <end position="661"/>
    </location>
</feature>
<dbReference type="CDD" id="cd12567">
    <property type="entry name" value="RRM3_RBM19"/>
    <property type="match status" value="1"/>
</dbReference>
<reference evidence="21" key="1">
    <citation type="submission" date="2025-08" db="UniProtKB">
        <authorList>
            <consortium name="Ensembl"/>
        </authorList>
    </citation>
    <scope>IDENTIFICATION</scope>
</reference>
<feature type="region of interest" description="Disordered" evidence="19">
    <location>
        <begin position="647"/>
        <end position="677"/>
    </location>
</feature>
<keyword evidence="14" id="KW-0539">Nucleus</keyword>
<dbReference type="CDD" id="cd12571">
    <property type="entry name" value="RRM6_RBM19"/>
    <property type="match status" value="1"/>
</dbReference>
<evidence type="ECO:0000256" key="3">
    <source>
        <dbReference type="ARBA" id="ARBA00004604"/>
    </source>
</evidence>
<keyword evidence="8" id="KW-0963">Cytoplasm</keyword>
<proteinExistence type="inferred from homology"/>
<dbReference type="InterPro" id="IPR000504">
    <property type="entry name" value="RRM_dom"/>
</dbReference>
<dbReference type="InterPro" id="IPR034420">
    <property type="entry name" value="RBM19_RRM4"/>
</dbReference>
<dbReference type="FunFam" id="3.30.70.330:FF:000608">
    <property type="entry name" value="RNA binding motif protein 19"/>
    <property type="match status" value="1"/>
</dbReference>
<dbReference type="GO" id="GO:0005654">
    <property type="term" value="C:nucleoplasm"/>
    <property type="evidence" value="ECO:0007669"/>
    <property type="project" value="UniProtKB-SubCell"/>
</dbReference>
<dbReference type="GO" id="GO:0005730">
    <property type="term" value="C:nucleolus"/>
    <property type="evidence" value="ECO:0007669"/>
    <property type="project" value="UniProtKB-SubCell"/>
</dbReference>
<dbReference type="InterPro" id="IPR035979">
    <property type="entry name" value="RBD_domain_sf"/>
</dbReference>
<evidence type="ECO:0000313" key="21">
    <source>
        <dbReference type="Ensembl" id="ENSNBRP00000007633.1"/>
    </source>
</evidence>
<evidence type="ECO:0000256" key="9">
    <source>
        <dbReference type="ARBA" id="ARBA00022499"/>
    </source>
</evidence>
<keyword evidence="12" id="KW-0832">Ubl conjugation</keyword>
<comment type="similarity">
    <text evidence="5">Belongs to the RRM MRD1 family.</text>
</comment>
<dbReference type="InterPro" id="IPR034423">
    <property type="entry name" value="RBM19_RRM5"/>
</dbReference>
<accession>A0A3Q4GLP5</accession>
<evidence type="ECO:0000256" key="19">
    <source>
        <dbReference type="SAM" id="MobiDB-lite"/>
    </source>
</evidence>
<dbReference type="Gene3D" id="3.30.70.330">
    <property type="match status" value="6"/>
</dbReference>
<dbReference type="GO" id="GO:0003729">
    <property type="term" value="F:mRNA binding"/>
    <property type="evidence" value="ECO:0007669"/>
    <property type="project" value="TreeGrafter"/>
</dbReference>
<evidence type="ECO:0000256" key="7">
    <source>
        <dbReference type="ARBA" id="ARBA00022473"/>
    </source>
</evidence>
<dbReference type="FunFam" id="3.30.70.330:FF:000240">
    <property type="entry name" value="RNA binding motif protein 19"/>
    <property type="match status" value="1"/>
</dbReference>
<dbReference type="CDD" id="cd12318">
    <property type="entry name" value="RRM5_RBM19_like"/>
    <property type="match status" value="1"/>
</dbReference>
<keyword evidence="11" id="KW-0677">Repeat</keyword>
<dbReference type="GeneTree" id="ENSGT00840000129953"/>
<dbReference type="AlphaFoldDB" id="A0A3Q4GLP5"/>
<dbReference type="InterPro" id="IPR051945">
    <property type="entry name" value="RRM_MRD1_RNA_proc_ribogen"/>
</dbReference>
<evidence type="ECO:0000256" key="5">
    <source>
        <dbReference type="ARBA" id="ARBA00008033"/>
    </source>
</evidence>
<evidence type="ECO:0000256" key="1">
    <source>
        <dbReference type="ARBA" id="ARBA00004286"/>
    </source>
</evidence>